<comment type="function">
    <text evidence="1">Mitochondrial DNA endonuclease involved in intron homing.</text>
</comment>
<dbReference type="InterPro" id="IPR051289">
    <property type="entry name" value="LAGLIDADG_Endonuclease"/>
</dbReference>
<dbReference type="SUPFAM" id="SSF55608">
    <property type="entry name" value="Homing endonucleases"/>
    <property type="match status" value="2"/>
</dbReference>
<dbReference type="PANTHER" id="PTHR36181:SF4">
    <property type="entry name" value="LAGLIDADG ENDONUCLEASE"/>
    <property type="match status" value="1"/>
</dbReference>
<dbReference type="PANTHER" id="PTHR36181">
    <property type="entry name" value="INTRON-ENCODED ENDONUCLEASE AI3-RELATED"/>
    <property type="match status" value="1"/>
</dbReference>
<dbReference type="Pfam" id="PF00961">
    <property type="entry name" value="LAGLIDADG_1"/>
    <property type="match status" value="2"/>
</dbReference>
<evidence type="ECO:0000259" key="2">
    <source>
        <dbReference type="Pfam" id="PF00961"/>
    </source>
</evidence>
<dbReference type="InParanoid" id="A0A1B7MFY3"/>
<evidence type="ECO:0000313" key="4">
    <source>
        <dbReference type="Proteomes" id="UP000092154"/>
    </source>
</evidence>
<proteinExistence type="predicted"/>
<dbReference type="Proteomes" id="UP000092154">
    <property type="component" value="Unassembled WGS sequence"/>
</dbReference>
<protein>
    <submittedName>
        <fullName evidence="3">Homing endonuclease</fullName>
    </submittedName>
</protein>
<dbReference type="AlphaFoldDB" id="A0A1B7MFY3"/>
<gene>
    <name evidence="3" type="ORF">K503DRAFT_794939</name>
</gene>
<accession>A0A1B7MFY3</accession>
<evidence type="ECO:0000256" key="1">
    <source>
        <dbReference type="ARBA" id="ARBA00002670"/>
    </source>
</evidence>
<dbReference type="OrthoDB" id="5424169at2759"/>
<sequence length="307" mass="35409">MIEREIDYRGSKSELVNNSVKEQRVDGSWSIKAKFSNMLLRYTLMGFERNYRVRIPSNQIIKGFYTSQTILEKTILLNPWFISGFTDAEGCFTLSIVKDHRSKTGNISKHGSMLQFRVESIKDLAKVINHFDSYPLITKKYADYILFKKAYNIFLNKEHLNKEGLEKFVGFKASMNKGLSDSLKLAFPNVAVIKKSKVIDSKIPDPQWLAGFATGEGVNVQLKFQLTQHTRDESLIRRNVFKNQDTYVFDVSKISDLNSKIIPFFKEYPILGSKIQVIELMNNKVHLTKEGLDLIFKIKEGMNRGRK</sequence>
<dbReference type="EMBL" id="KV449369">
    <property type="protein sequence ID" value="OAX31509.1"/>
    <property type="molecule type" value="Genomic_DNA"/>
</dbReference>
<dbReference type="InterPro" id="IPR004860">
    <property type="entry name" value="LAGLIDADG_dom"/>
</dbReference>
<feature type="domain" description="Homing endonuclease LAGLIDADG" evidence="2">
    <location>
        <begin position="217"/>
        <end position="276"/>
    </location>
</feature>
<dbReference type="STRING" id="1314800.A0A1B7MFY3"/>
<reference evidence="3 4" key="1">
    <citation type="submission" date="2016-06" db="EMBL/GenBank/DDBJ databases">
        <title>Comparative genomics of the ectomycorrhizal sister species Rhizopogon vinicolor and Rhizopogon vesiculosus (Basidiomycota: Boletales) reveals a divergence of the mating type B locus.</title>
        <authorList>
            <consortium name="DOE Joint Genome Institute"/>
            <person name="Mujic A.B."/>
            <person name="Kuo A."/>
            <person name="Tritt A."/>
            <person name="Lipzen A."/>
            <person name="Chen C."/>
            <person name="Johnson J."/>
            <person name="Sharma A."/>
            <person name="Barry K."/>
            <person name="Grigoriev I.V."/>
            <person name="Spatafora J.W."/>
        </authorList>
    </citation>
    <scope>NUCLEOTIDE SEQUENCE [LARGE SCALE GENOMIC DNA]</scope>
    <source>
        <strain evidence="3 4">AM-OR11-026</strain>
    </source>
</reference>
<dbReference type="GO" id="GO:0005739">
    <property type="term" value="C:mitochondrion"/>
    <property type="evidence" value="ECO:0007669"/>
    <property type="project" value="UniProtKB-ARBA"/>
</dbReference>
<keyword evidence="3" id="KW-0378">Hydrolase</keyword>
<keyword evidence="4" id="KW-1185">Reference proteome</keyword>
<name>A0A1B7MFY3_9AGAM</name>
<organism evidence="3 4">
    <name type="scientific">Rhizopogon vinicolor AM-OR11-026</name>
    <dbReference type="NCBI Taxonomy" id="1314800"/>
    <lineage>
        <taxon>Eukaryota</taxon>
        <taxon>Fungi</taxon>
        <taxon>Dikarya</taxon>
        <taxon>Basidiomycota</taxon>
        <taxon>Agaricomycotina</taxon>
        <taxon>Agaricomycetes</taxon>
        <taxon>Agaricomycetidae</taxon>
        <taxon>Boletales</taxon>
        <taxon>Suillineae</taxon>
        <taxon>Rhizopogonaceae</taxon>
        <taxon>Rhizopogon</taxon>
    </lineage>
</organism>
<dbReference type="GO" id="GO:0004519">
    <property type="term" value="F:endonuclease activity"/>
    <property type="evidence" value="ECO:0007669"/>
    <property type="project" value="UniProtKB-KW"/>
</dbReference>
<dbReference type="InterPro" id="IPR027434">
    <property type="entry name" value="Homing_endonucl"/>
</dbReference>
<dbReference type="Gene3D" id="3.10.28.10">
    <property type="entry name" value="Homing endonucleases"/>
    <property type="match status" value="3"/>
</dbReference>
<keyword evidence="3" id="KW-0540">Nuclease</keyword>
<keyword evidence="3" id="KW-0255">Endonuclease</keyword>
<evidence type="ECO:0000313" key="3">
    <source>
        <dbReference type="EMBL" id="OAX31509.1"/>
    </source>
</evidence>
<feature type="domain" description="Homing endonuclease LAGLIDADG" evidence="2">
    <location>
        <begin position="104"/>
        <end position="151"/>
    </location>
</feature>